<keyword evidence="1" id="KW-0732">Signal</keyword>
<protein>
    <submittedName>
        <fullName evidence="4">Prolyl oligopeptidase family protein</fullName>
    </submittedName>
</protein>
<dbReference type="InterPro" id="IPR001375">
    <property type="entry name" value="Peptidase_S9_cat"/>
</dbReference>
<dbReference type="PANTHER" id="PTHR43037">
    <property type="entry name" value="UNNAMED PRODUCT-RELATED"/>
    <property type="match status" value="1"/>
</dbReference>
<dbReference type="Proteomes" id="UP000316095">
    <property type="component" value="Unassembled WGS sequence"/>
</dbReference>
<reference evidence="4 5" key="1">
    <citation type="submission" date="2019-02" db="EMBL/GenBank/DDBJ databases">
        <title>Deep-cultivation of Planctomycetes and their phenomic and genomic characterization uncovers novel biology.</title>
        <authorList>
            <person name="Wiegand S."/>
            <person name="Jogler M."/>
            <person name="Boedeker C."/>
            <person name="Pinto D."/>
            <person name="Vollmers J."/>
            <person name="Rivas-Marin E."/>
            <person name="Kohn T."/>
            <person name="Peeters S.H."/>
            <person name="Heuer A."/>
            <person name="Rast P."/>
            <person name="Oberbeckmann S."/>
            <person name="Bunk B."/>
            <person name="Jeske O."/>
            <person name="Meyerdierks A."/>
            <person name="Storesund J.E."/>
            <person name="Kallscheuer N."/>
            <person name="Luecker S."/>
            <person name="Lage O.M."/>
            <person name="Pohl T."/>
            <person name="Merkel B.J."/>
            <person name="Hornburger P."/>
            <person name="Mueller R.-W."/>
            <person name="Bruemmer F."/>
            <person name="Labrenz M."/>
            <person name="Spormann A.M."/>
            <person name="Op Den Camp H."/>
            <person name="Overmann J."/>
            <person name="Amann R."/>
            <person name="Jetten M.S.M."/>
            <person name="Mascher T."/>
            <person name="Medema M.H."/>
            <person name="Devos D.P."/>
            <person name="Kaster A.-K."/>
            <person name="Ovreas L."/>
            <person name="Rohde M."/>
            <person name="Galperin M.Y."/>
            <person name="Jogler C."/>
        </authorList>
    </citation>
    <scope>NUCLEOTIDE SEQUENCE [LARGE SCALE GENOMIC DNA]</scope>
    <source>
        <strain evidence="4 5">Pan54</strain>
    </source>
</reference>
<evidence type="ECO:0000256" key="2">
    <source>
        <dbReference type="ARBA" id="ARBA00022801"/>
    </source>
</evidence>
<evidence type="ECO:0000313" key="4">
    <source>
        <dbReference type="EMBL" id="TWT60996.1"/>
    </source>
</evidence>
<dbReference type="GO" id="GO:0006508">
    <property type="term" value="P:proteolysis"/>
    <property type="evidence" value="ECO:0007669"/>
    <property type="project" value="InterPro"/>
</dbReference>
<keyword evidence="2" id="KW-0378">Hydrolase</keyword>
<organism evidence="4 5">
    <name type="scientific">Rubinisphaera italica</name>
    <dbReference type="NCBI Taxonomy" id="2527969"/>
    <lineage>
        <taxon>Bacteria</taxon>
        <taxon>Pseudomonadati</taxon>
        <taxon>Planctomycetota</taxon>
        <taxon>Planctomycetia</taxon>
        <taxon>Planctomycetales</taxon>
        <taxon>Planctomycetaceae</taxon>
        <taxon>Rubinisphaera</taxon>
    </lineage>
</organism>
<name>A0A5C5XD29_9PLAN</name>
<evidence type="ECO:0000259" key="3">
    <source>
        <dbReference type="Pfam" id="PF00326"/>
    </source>
</evidence>
<gene>
    <name evidence="4" type="ORF">Pan54_17290</name>
</gene>
<accession>A0A5C5XD29</accession>
<feature type="domain" description="Peptidase S9 prolyl oligopeptidase catalytic" evidence="3">
    <location>
        <begin position="124"/>
        <end position="262"/>
    </location>
</feature>
<dbReference type="SUPFAM" id="SSF53474">
    <property type="entry name" value="alpha/beta-Hydrolases"/>
    <property type="match status" value="1"/>
</dbReference>
<proteinExistence type="predicted"/>
<dbReference type="PANTHER" id="PTHR43037:SF5">
    <property type="entry name" value="FERULOYL ESTERASE"/>
    <property type="match status" value="1"/>
</dbReference>
<dbReference type="EMBL" id="SJPG01000001">
    <property type="protein sequence ID" value="TWT60996.1"/>
    <property type="molecule type" value="Genomic_DNA"/>
</dbReference>
<dbReference type="RefSeq" id="WP_242631256.1">
    <property type="nucleotide sequence ID" value="NZ_SJPG01000001.1"/>
</dbReference>
<keyword evidence="5" id="KW-1185">Reference proteome</keyword>
<dbReference type="GO" id="GO:0008236">
    <property type="term" value="F:serine-type peptidase activity"/>
    <property type="evidence" value="ECO:0007669"/>
    <property type="project" value="InterPro"/>
</dbReference>
<dbReference type="InterPro" id="IPR050955">
    <property type="entry name" value="Plant_Biomass_Hydrol_Est"/>
</dbReference>
<dbReference type="Gene3D" id="3.40.50.1820">
    <property type="entry name" value="alpha/beta hydrolase"/>
    <property type="match status" value="1"/>
</dbReference>
<sequence length="344" mass="38595">MHRFQLTNQFLLSRNILLVTFAVLIISTAGQFNLNAAELPKLTKMTFQSSLDDSTQPALIWIPPKAMQEPTPLFIFLHSWSGDYKQNNNVWFAQAVARNWIYLHPNFRGRNDNPASCGSELARQDILDCIQKVIDSTEVDTSRIYLAGSSGGGHMSMLMAGYYPDRFSAVSAWVGISDLAEWYRFHSRGGKPSNYARMVQASTQGVPGQSPEVDAQYKARSPIFHIQNVGDLPLDLNTGIHDGHTGSVPIVHTINAFNKIAQEKQAPLISPEEIETLSQEQPLSNPQPSDIVPTTEYDTRIYLRRHAGETRVTVFEGGHESIPVPACRWLSKQERKTEWVKSKE</sequence>
<evidence type="ECO:0000256" key="1">
    <source>
        <dbReference type="ARBA" id="ARBA00022729"/>
    </source>
</evidence>
<dbReference type="AlphaFoldDB" id="A0A5C5XD29"/>
<dbReference type="Pfam" id="PF00326">
    <property type="entry name" value="Peptidase_S9"/>
    <property type="match status" value="1"/>
</dbReference>
<dbReference type="InterPro" id="IPR029058">
    <property type="entry name" value="AB_hydrolase_fold"/>
</dbReference>
<comment type="caution">
    <text evidence="4">The sequence shown here is derived from an EMBL/GenBank/DDBJ whole genome shotgun (WGS) entry which is preliminary data.</text>
</comment>
<evidence type="ECO:0000313" key="5">
    <source>
        <dbReference type="Proteomes" id="UP000316095"/>
    </source>
</evidence>